<dbReference type="NCBIfam" id="TIGR00431">
    <property type="entry name" value="TruB"/>
    <property type="match status" value="1"/>
</dbReference>
<keyword evidence="4 5" id="KW-0413">Isomerase</keyword>
<evidence type="ECO:0000256" key="3">
    <source>
        <dbReference type="ARBA" id="ARBA00022694"/>
    </source>
</evidence>
<sequence length="303" mass="34098">MITGIVPLYKPRGMTSFDCVSKIRHIIGQKRVGHSGTLDPNVDGVLPICLGHATKVVDYLMQSGKVYQGTITLGFSTTTEDLDGEIVNSNFDFMPIPDAKIDQTLNSFLGQSIQIPPMFSAVKVNGKRLYEYARAGEQVERPKRQIEVKQFVRLNSSSYDNTSRTQTFSFEVRCGKGTYIRTLATDLGRKLGVPAVMSKLTRIQSGGFNLADTVTFDDLDHAVNAHKLDKIIFPISYALKGFKTIILTDEQWNRVKHGGFLSIDEVACEDEMIVLKYSNIDRALYYKNEQENNYKPKKMFDLD</sequence>
<dbReference type="InterPro" id="IPR020103">
    <property type="entry name" value="PsdUridine_synth_cat_dom_sf"/>
</dbReference>
<dbReference type="InterPro" id="IPR002501">
    <property type="entry name" value="PsdUridine_synth_N"/>
</dbReference>
<dbReference type="Gene3D" id="3.30.2350.10">
    <property type="entry name" value="Pseudouridine synthase"/>
    <property type="match status" value="1"/>
</dbReference>
<gene>
    <name evidence="5" type="primary">truB</name>
    <name evidence="8" type="ORF">LfDm3_0108</name>
</gene>
<dbReference type="OrthoDB" id="9802309at2"/>
<dbReference type="FunFam" id="3.30.2350.10:FF:000011">
    <property type="entry name" value="tRNA pseudouridine synthase B"/>
    <property type="match status" value="1"/>
</dbReference>
<feature type="active site" description="Nucleophile" evidence="5">
    <location>
        <position position="39"/>
    </location>
</feature>
<evidence type="ECO:0000256" key="5">
    <source>
        <dbReference type="HAMAP-Rule" id="MF_01080"/>
    </source>
</evidence>
<comment type="caution">
    <text evidence="8">The sequence shown here is derived from an EMBL/GenBank/DDBJ whole genome shotgun (WGS) entry which is preliminary data.</text>
</comment>
<comment type="similarity">
    <text evidence="2 5">Belongs to the pseudouridine synthase TruB family. Type 1 subfamily.</text>
</comment>
<dbReference type="PATRIC" id="fig|1614.7.peg.100"/>
<evidence type="ECO:0000259" key="7">
    <source>
        <dbReference type="Pfam" id="PF16198"/>
    </source>
</evidence>
<dbReference type="AlphaFoldDB" id="A0A0C1PRZ3"/>
<evidence type="ECO:0000256" key="2">
    <source>
        <dbReference type="ARBA" id="ARBA00005642"/>
    </source>
</evidence>
<comment type="catalytic activity">
    <reaction evidence="1 5">
        <text>uridine(55) in tRNA = pseudouridine(55) in tRNA</text>
        <dbReference type="Rhea" id="RHEA:42532"/>
        <dbReference type="Rhea" id="RHEA-COMP:10101"/>
        <dbReference type="Rhea" id="RHEA-COMP:10102"/>
        <dbReference type="ChEBI" id="CHEBI:65314"/>
        <dbReference type="ChEBI" id="CHEBI:65315"/>
        <dbReference type="EC" id="5.4.99.25"/>
    </reaction>
</comment>
<dbReference type="EMBL" id="JOJZ01000007">
    <property type="protein sequence ID" value="KID42656.1"/>
    <property type="molecule type" value="Genomic_DNA"/>
</dbReference>
<dbReference type="InterPro" id="IPR014780">
    <property type="entry name" value="tRNA_psdUridine_synth_TruB"/>
</dbReference>
<organism evidence="8 9">
    <name type="scientific">Fructilactobacillus fructivorans</name>
    <dbReference type="NCBI Taxonomy" id="1614"/>
    <lineage>
        <taxon>Bacteria</taxon>
        <taxon>Bacillati</taxon>
        <taxon>Bacillota</taxon>
        <taxon>Bacilli</taxon>
        <taxon>Lactobacillales</taxon>
        <taxon>Lactobacillaceae</taxon>
        <taxon>Fructilactobacillus</taxon>
    </lineage>
</organism>
<keyword evidence="9" id="KW-1185">Reference proteome</keyword>
<protein>
    <recommendedName>
        <fullName evidence="5">tRNA pseudouridine synthase B</fullName>
        <ecNumber evidence="5">5.4.99.25</ecNumber>
    </recommendedName>
    <alternativeName>
        <fullName evidence="5">tRNA pseudouridine(55) synthase</fullName>
        <shortName evidence="5">Psi55 synthase</shortName>
    </alternativeName>
    <alternativeName>
        <fullName evidence="5">tRNA pseudouridylate synthase</fullName>
    </alternativeName>
    <alternativeName>
        <fullName evidence="5">tRNA-uridine isomerase</fullName>
    </alternativeName>
</protein>
<evidence type="ECO:0000259" key="6">
    <source>
        <dbReference type="Pfam" id="PF01509"/>
    </source>
</evidence>
<dbReference type="Pfam" id="PF01509">
    <property type="entry name" value="TruB_N"/>
    <property type="match status" value="1"/>
</dbReference>
<dbReference type="PANTHER" id="PTHR13767:SF2">
    <property type="entry name" value="PSEUDOURIDYLATE SYNTHASE TRUB1"/>
    <property type="match status" value="1"/>
</dbReference>
<dbReference type="GO" id="GO:1990481">
    <property type="term" value="P:mRNA pseudouridine synthesis"/>
    <property type="evidence" value="ECO:0007669"/>
    <property type="project" value="TreeGrafter"/>
</dbReference>
<dbReference type="SUPFAM" id="SSF55120">
    <property type="entry name" value="Pseudouridine synthase"/>
    <property type="match status" value="1"/>
</dbReference>
<name>A0A0C1PRZ3_9LACO</name>
<keyword evidence="8" id="KW-0456">Lyase</keyword>
<comment type="function">
    <text evidence="5">Responsible for synthesis of pseudouridine from uracil-55 in the psi GC loop of transfer RNAs.</text>
</comment>
<dbReference type="GO" id="GO:0031119">
    <property type="term" value="P:tRNA pseudouridine synthesis"/>
    <property type="evidence" value="ECO:0007669"/>
    <property type="project" value="UniProtKB-UniRule"/>
</dbReference>
<dbReference type="EC" id="5.4.99.25" evidence="5"/>
<dbReference type="HAMAP" id="MF_01080">
    <property type="entry name" value="TruB_bact"/>
    <property type="match status" value="1"/>
</dbReference>
<dbReference type="GO" id="GO:0160148">
    <property type="term" value="F:tRNA pseudouridine(55) synthase activity"/>
    <property type="evidence" value="ECO:0007669"/>
    <property type="project" value="UniProtKB-EC"/>
</dbReference>
<feature type="domain" description="Pseudouridine synthase II N-terminal" evidence="6">
    <location>
        <begin position="24"/>
        <end position="180"/>
    </location>
</feature>
<dbReference type="Proteomes" id="UP000031397">
    <property type="component" value="Unassembled WGS sequence"/>
</dbReference>
<dbReference type="PANTHER" id="PTHR13767">
    <property type="entry name" value="TRNA-PSEUDOURIDINE SYNTHASE"/>
    <property type="match status" value="1"/>
</dbReference>
<dbReference type="InterPro" id="IPR032819">
    <property type="entry name" value="TruB_C"/>
</dbReference>
<evidence type="ECO:0000313" key="9">
    <source>
        <dbReference type="Proteomes" id="UP000031397"/>
    </source>
</evidence>
<feature type="domain" description="tRNA pseudouridylate synthase B C-terminal" evidence="7">
    <location>
        <begin position="181"/>
        <end position="239"/>
    </location>
</feature>
<evidence type="ECO:0000256" key="4">
    <source>
        <dbReference type="ARBA" id="ARBA00023235"/>
    </source>
</evidence>
<dbReference type="GO" id="GO:0016829">
    <property type="term" value="F:lyase activity"/>
    <property type="evidence" value="ECO:0007669"/>
    <property type="project" value="UniProtKB-KW"/>
</dbReference>
<reference evidence="8 9" key="1">
    <citation type="submission" date="2014-06" db="EMBL/GenBank/DDBJ databases">
        <title>Functional and comparative genomic analyses of the Drosophila gut microbiota identify candidate symbiosis factors.</title>
        <authorList>
            <person name="Newell P.D."/>
            <person name="Chaston J.M."/>
            <person name="Douglas A.E."/>
        </authorList>
    </citation>
    <scope>NUCLEOTIDE SEQUENCE [LARGE SCALE GENOMIC DNA]</scope>
    <source>
        <strain evidence="8 9">DmCS_002</strain>
    </source>
</reference>
<accession>A0A0C1PRZ3</accession>
<proteinExistence type="inferred from homology"/>
<dbReference type="Pfam" id="PF16198">
    <property type="entry name" value="TruB_C_2"/>
    <property type="match status" value="1"/>
</dbReference>
<dbReference type="CDD" id="cd02573">
    <property type="entry name" value="PseudoU_synth_EcTruB"/>
    <property type="match status" value="1"/>
</dbReference>
<dbReference type="GO" id="GO:0003723">
    <property type="term" value="F:RNA binding"/>
    <property type="evidence" value="ECO:0007669"/>
    <property type="project" value="InterPro"/>
</dbReference>
<dbReference type="GeneID" id="74912813"/>
<keyword evidence="3 5" id="KW-0819">tRNA processing</keyword>
<dbReference type="RefSeq" id="WP_156112317.1">
    <property type="nucleotide sequence ID" value="NZ_JOJZ01000007.1"/>
</dbReference>
<evidence type="ECO:0000256" key="1">
    <source>
        <dbReference type="ARBA" id="ARBA00000385"/>
    </source>
</evidence>
<evidence type="ECO:0000313" key="8">
    <source>
        <dbReference type="EMBL" id="KID42656.1"/>
    </source>
</evidence>